<evidence type="ECO:0000313" key="14">
    <source>
        <dbReference type="Proteomes" id="UP000033483"/>
    </source>
</evidence>
<evidence type="ECO:0000256" key="1">
    <source>
        <dbReference type="ARBA" id="ARBA00005753"/>
    </source>
</evidence>
<dbReference type="Pfam" id="PF00027">
    <property type="entry name" value="cNMP_binding"/>
    <property type="match status" value="2"/>
</dbReference>
<dbReference type="FunFam" id="2.60.120.10:FF:000039">
    <property type="entry name" value="cAMP-dependent protein kinase regulatory subunit"/>
    <property type="match status" value="1"/>
</dbReference>
<dbReference type="InterPro" id="IPR012198">
    <property type="entry name" value="cAMP_dep_PK_reg_su"/>
</dbReference>
<gene>
    <name evidence="13" type="ORF">TD95_003282</name>
</gene>
<dbReference type="GO" id="GO:0005952">
    <property type="term" value="C:cAMP-dependent protein kinase complex"/>
    <property type="evidence" value="ECO:0007669"/>
    <property type="project" value="InterPro"/>
</dbReference>
<dbReference type="SMART" id="SM00394">
    <property type="entry name" value="RIIa"/>
    <property type="match status" value="1"/>
</dbReference>
<dbReference type="GO" id="GO:0033554">
    <property type="term" value="P:cellular response to stress"/>
    <property type="evidence" value="ECO:0007669"/>
    <property type="project" value="UniProtKB-ARBA"/>
</dbReference>
<dbReference type="AlphaFoldDB" id="A0A0F4ZE21"/>
<dbReference type="PANTHER" id="PTHR11635:SF152">
    <property type="entry name" value="CAMP-DEPENDENT PROTEIN KINASE TYPE I REGULATORY SUBUNIT-RELATED"/>
    <property type="match status" value="1"/>
</dbReference>
<dbReference type="Proteomes" id="UP000033483">
    <property type="component" value="Unassembled WGS sequence"/>
</dbReference>
<dbReference type="CDD" id="cd12098">
    <property type="entry name" value="DD_R_ScPKA-like"/>
    <property type="match status" value="1"/>
</dbReference>
<comment type="caution">
    <text evidence="13">The sequence shown here is derived from an EMBL/GenBank/DDBJ whole genome shotgun (WGS) entry which is preliminary data.</text>
</comment>
<dbReference type="InterPro" id="IPR014710">
    <property type="entry name" value="RmlC-like_jellyroll"/>
</dbReference>
<evidence type="ECO:0000256" key="11">
    <source>
        <dbReference type="SAM" id="MobiDB-lite"/>
    </source>
</evidence>
<dbReference type="InterPro" id="IPR050503">
    <property type="entry name" value="cAMP-dep_PK_reg_su-like"/>
</dbReference>
<dbReference type="Pfam" id="PF02197">
    <property type="entry name" value="RIIa"/>
    <property type="match status" value="1"/>
</dbReference>
<evidence type="ECO:0000259" key="12">
    <source>
        <dbReference type="PROSITE" id="PS50042"/>
    </source>
</evidence>
<keyword evidence="3" id="KW-0597">Phosphoprotein</keyword>
<evidence type="ECO:0000256" key="4">
    <source>
        <dbReference type="ARBA" id="ARBA00022566"/>
    </source>
</evidence>
<evidence type="ECO:0000256" key="9">
    <source>
        <dbReference type="PIRNR" id="PIRNR000548"/>
    </source>
</evidence>
<evidence type="ECO:0000256" key="7">
    <source>
        <dbReference type="ARBA" id="ARBA00023149"/>
    </source>
</evidence>
<keyword evidence="7 9" id="KW-0114">cAMP</keyword>
<feature type="binding site" evidence="10">
    <location>
        <position position="284"/>
    </location>
    <ligand>
        <name>3',5'-cyclic AMP</name>
        <dbReference type="ChEBI" id="CHEBI:58165"/>
        <label>1</label>
    </ligand>
</feature>
<dbReference type="InterPro" id="IPR018490">
    <property type="entry name" value="cNMP-bd_dom_sf"/>
</dbReference>
<dbReference type="GO" id="GO:0005829">
    <property type="term" value="C:cytosol"/>
    <property type="evidence" value="ECO:0007669"/>
    <property type="project" value="TreeGrafter"/>
</dbReference>
<keyword evidence="14" id="KW-1185">Reference proteome</keyword>
<evidence type="ECO:0000256" key="8">
    <source>
        <dbReference type="ARBA" id="ARBA00025979"/>
    </source>
</evidence>
<evidence type="ECO:0000256" key="10">
    <source>
        <dbReference type="PIRSR" id="PIRSR000548-1"/>
    </source>
</evidence>
<dbReference type="SMART" id="SM00100">
    <property type="entry name" value="cNMP"/>
    <property type="match status" value="2"/>
</dbReference>
<dbReference type="FunFam" id="2.60.120.10:FF:000006">
    <property type="entry name" value="cAMP-dependent protein kinase type I-alpha regulatory subunit"/>
    <property type="match status" value="1"/>
</dbReference>
<dbReference type="PROSITE" id="PS00888">
    <property type="entry name" value="CNMP_BINDING_1"/>
    <property type="match status" value="2"/>
</dbReference>
<reference evidence="13 14" key="1">
    <citation type="submission" date="2015-03" db="EMBL/GenBank/DDBJ databases">
        <authorList>
            <person name="Radwan O."/>
            <person name="Al-Naeli F.A."/>
            <person name="Rendon G.A."/>
            <person name="Fields C."/>
        </authorList>
    </citation>
    <scope>NUCLEOTIDE SEQUENCE [LARGE SCALE GENOMIC DNA]</scope>
    <source>
        <strain evidence="13">CR-DP1</strain>
    </source>
</reference>
<dbReference type="GO" id="GO:0005634">
    <property type="term" value="C:nucleus"/>
    <property type="evidence" value="ECO:0007669"/>
    <property type="project" value="TreeGrafter"/>
</dbReference>
<dbReference type="GO" id="GO:0004862">
    <property type="term" value="F:cAMP-dependent protein kinase inhibitor activity"/>
    <property type="evidence" value="ECO:0007669"/>
    <property type="project" value="TreeGrafter"/>
</dbReference>
<dbReference type="InterPro" id="IPR000595">
    <property type="entry name" value="cNMP-bd_dom"/>
</dbReference>
<keyword evidence="5" id="KW-0677">Repeat</keyword>
<dbReference type="PROSITE" id="PS00889">
    <property type="entry name" value="CNMP_BINDING_2"/>
    <property type="match status" value="2"/>
</dbReference>
<proteinExistence type="inferred from homology"/>
<evidence type="ECO:0000256" key="2">
    <source>
        <dbReference type="ARBA" id="ARBA00020355"/>
    </source>
</evidence>
<protein>
    <recommendedName>
        <fullName evidence="2 9">cAMP-dependent protein kinase regulatory subunit</fullName>
    </recommendedName>
</protein>
<keyword evidence="4 9" id="KW-0116">cAMP-binding</keyword>
<name>A0A0F4ZE21_9PEZI</name>
<dbReference type="EMBL" id="LAEV01001155">
    <property type="protein sequence ID" value="KKA28752.1"/>
    <property type="molecule type" value="Genomic_DNA"/>
</dbReference>
<feature type="binding site" evidence="10">
    <location>
        <position position="403"/>
    </location>
    <ligand>
        <name>3',5'-cyclic AMP</name>
        <dbReference type="ChEBI" id="CHEBI:58165"/>
        <label>2</label>
    </ligand>
</feature>
<dbReference type="PIRSF" id="PIRSF000548">
    <property type="entry name" value="PK_regulatory"/>
    <property type="match status" value="1"/>
</dbReference>
<evidence type="ECO:0000256" key="3">
    <source>
        <dbReference type="ARBA" id="ARBA00022553"/>
    </source>
</evidence>
<comment type="subunit">
    <text evidence="8 9">Tetramer, composed of 2 regulatory (R) and 2 catalytic (C) subunits. In the presence of cAMP it dissociates into 2 active monomeric C subunits and an R dimer.</text>
</comment>
<dbReference type="OrthoDB" id="417078at2759"/>
<dbReference type="InterPro" id="IPR003117">
    <property type="entry name" value="cAMP_dep_PK_reg_su_I/II_a/b"/>
</dbReference>
<feature type="binding site" evidence="10">
    <location>
        <position position="412"/>
    </location>
    <ligand>
        <name>3',5'-cyclic AMP</name>
        <dbReference type="ChEBI" id="CHEBI:58165"/>
        <label>2</label>
    </ligand>
</feature>
<keyword evidence="6 9" id="KW-0547">Nucleotide-binding</keyword>
<feature type="domain" description="Cyclic nucleotide-binding" evidence="12">
    <location>
        <begin position="338"/>
        <end position="445"/>
    </location>
</feature>
<dbReference type="Gene3D" id="2.60.120.10">
    <property type="entry name" value="Jelly Rolls"/>
    <property type="match status" value="2"/>
</dbReference>
<sequence length="464" mass="50966">MILPEAYRREIKALEQQFSASNPTDVVQFCADFFTARLAAERASIRSFSARNSPRSGTPDAISENFDPFASYTMSNTFSNPFASSNPFDTSSKFEPSSYASSNDNSMHLIEEESPDEMNPHHLSSARSISSIRSRSPFAGFDASDTASIHKSAGLPSQFNLGRRTSVSAESLKPTSDSDDNWTPPFHKKSLEQLTRLKQSIQDNFLFKHMDEEQSNQVLGALVEKPIPAKDIKVISQGDAGDFFYVVEKGTFAVYVNSSGSLQPGADGMGVKVAEIGPGGSFGELALMYNAPRAATIISLEPGCLLWALDRVTFRRILMESTFSKRRMYETFLGEVPLLISLTPYERSKVADALEQEKFSAGETIIREGDVGNTFYIVESGEANALKGDKIVKHYSKGDFFGELALLNDAPRAATIIAHTDTKVVSLGKSAFQRLLGPVEGIMRRTQYVGIETGVEELDPLQKH</sequence>
<feature type="domain" description="Cyclic nucleotide-binding" evidence="12">
    <location>
        <begin position="206"/>
        <end position="335"/>
    </location>
</feature>
<dbReference type="PROSITE" id="PS50042">
    <property type="entry name" value="CNMP_BINDING_3"/>
    <property type="match status" value="2"/>
</dbReference>
<dbReference type="PANTHER" id="PTHR11635">
    <property type="entry name" value="CAMP-DEPENDENT PROTEIN KINASE REGULATORY CHAIN"/>
    <property type="match status" value="1"/>
</dbReference>
<dbReference type="PRINTS" id="PR00103">
    <property type="entry name" value="CAMPKINASE"/>
</dbReference>
<accession>A0A0F4ZE21</accession>
<organism evidence="13 14">
    <name type="scientific">Thielaviopsis punctulata</name>
    <dbReference type="NCBI Taxonomy" id="72032"/>
    <lineage>
        <taxon>Eukaryota</taxon>
        <taxon>Fungi</taxon>
        <taxon>Dikarya</taxon>
        <taxon>Ascomycota</taxon>
        <taxon>Pezizomycotina</taxon>
        <taxon>Sordariomycetes</taxon>
        <taxon>Hypocreomycetidae</taxon>
        <taxon>Microascales</taxon>
        <taxon>Ceratocystidaceae</taxon>
        <taxon>Thielaviopsis</taxon>
    </lineage>
</organism>
<feature type="binding site" evidence="10">
    <location>
        <position position="293"/>
    </location>
    <ligand>
        <name>3',5'-cyclic AMP</name>
        <dbReference type="ChEBI" id="CHEBI:58165"/>
        <label>1</label>
    </ligand>
</feature>
<feature type="region of interest" description="Disordered" evidence="11">
    <location>
        <begin position="165"/>
        <end position="186"/>
    </location>
</feature>
<comment type="similarity">
    <text evidence="1 9">Belongs to the cAMP-dependent kinase regulatory chain family.</text>
</comment>
<evidence type="ECO:0000256" key="6">
    <source>
        <dbReference type="ARBA" id="ARBA00022741"/>
    </source>
</evidence>
<dbReference type="GO" id="GO:0034236">
    <property type="term" value="F:protein kinase A catalytic subunit binding"/>
    <property type="evidence" value="ECO:0007669"/>
    <property type="project" value="TreeGrafter"/>
</dbReference>
<feature type="compositionally biased region" description="Polar residues" evidence="11">
    <location>
        <begin position="165"/>
        <end position="175"/>
    </location>
</feature>
<dbReference type="InterPro" id="IPR018488">
    <property type="entry name" value="cNMP-bd_CS"/>
</dbReference>
<evidence type="ECO:0000313" key="13">
    <source>
        <dbReference type="EMBL" id="KKA28752.1"/>
    </source>
</evidence>
<evidence type="ECO:0000256" key="5">
    <source>
        <dbReference type="ARBA" id="ARBA00022737"/>
    </source>
</evidence>
<dbReference type="GO" id="GO:0030552">
    <property type="term" value="F:cAMP binding"/>
    <property type="evidence" value="ECO:0007669"/>
    <property type="project" value="UniProtKB-KW"/>
</dbReference>
<dbReference type="CDD" id="cd00038">
    <property type="entry name" value="CAP_ED"/>
    <property type="match status" value="2"/>
</dbReference>
<dbReference type="SUPFAM" id="SSF51206">
    <property type="entry name" value="cAMP-binding domain-like"/>
    <property type="match status" value="2"/>
</dbReference>